<dbReference type="SMART" id="SM00382">
    <property type="entry name" value="AAA"/>
    <property type="match status" value="1"/>
</dbReference>
<dbReference type="PROSITE" id="PS00211">
    <property type="entry name" value="ABC_TRANSPORTER_1"/>
    <property type="match status" value="2"/>
</dbReference>
<protein>
    <submittedName>
        <fullName evidence="7">Nucleoside ABC transporter ATP-binding protein</fullName>
    </submittedName>
</protein>
<dbReference type="STRING" id="1035707.SAMN05216552_1015108"/>
<evidence type="ECO:0000313" key="7">
    <source>
        <dbReference type="EMBL" id="SFU93851.1"/>
    </source>
</evidence>
<evidence type="ECO:0000256" key="4">
    <source>
        <dbReference type="ARBA" id="ARBA00022741"/>
    </source>
</evidence>
<proteinExistence type="predicted"/>
<feature type="domain" description="ABC transporter" evidence="6">
    <location>
        <begin position="265"/>
        <end position="509"/>
    </location>
</feature>
<evidence type="ECO:0000256" key="2">
    <source>
        <dbReference type="ARBA" id="ARBA00022597"/>
    </source>
</evidence>
<name>A0A1I7K8W9_9BURK</name>
<feature type="domain" description="ABC transporter" evidence="6">
    <location>
        <begin position="11"/>
        <end position="247"/>
    </location>
</feature>
<dbReference type="CDD" id="cd03215">
    <property type="entry name" value="ABC_Carb_Monos_II"/>
    <property type="match status" value="1"/>
</dbReference>
<dbReference type="PANTHER" id="PTHR43790:SF4">
    <property type="entry name" value="GUANOSINE IMPORT ATP-BINDING PROTEIN NUPO"/>
    <property type="match status" value="1"/>
</dbReference>
<gene>
    <name evidence="7" type="ORF">SAMN05216552_1015108</name>
</gene>
<dbReference type="InterPro" id="IPR003439">
    <property type="entry name" value="ABC_transporter-like_ATP-bd"/>
</dbReference>
<keyword evidence="2" id="KW-0762">Sugar transport</keyword>
<dbReference type="PROSITE" id="PS50893">
    <property type="entry name" value="ABC_TRANSPORTER_2"/>
    <property type="match status" value="2"/>
</dbReference>
<dbReference type="InterPro" id="IPR003593">
    <property type="entry name" value="AAA+_ATPase"/>
</dbReference>
<keyword evidence="8" id="KW-1185">Reference proteome</keyword>
<evidence type="ECO:0000313" key="8">
    <source>
        <dbReference type="Proteomes" id="UP000199391"/>
    </source>
</evidence>
<dbReference type="AlphaFoldDB" id="A0A1I7K8W9"/>
<dbReference type="SUPFAM" id="SSF52540">
    <property type="entry name" value="P-loop containing nucleoside triphosphate hydrolases"/>
    <property type="match status" value="2"/>
</dbReference>
<evidence type="ECO:0000256" key="3">
    <source>
        <dbReference type="ARBA" id="ARBA00022737"/>
    </source>
</evidence>
<dbReference type="InterPro" id="IPR050107">
    <property type="entry name" value="ABC_carbohydrate_import_ATPase"/>
</dbReference>
<dbReference type="OrthoDB" id="8573945at2"/>
<organism evidence="7 8">
    <name type="scientific">Pseudoduganella namucuonensis</name>
    <dbReference type="NCBI Taxonomy" id="1035707"/>
    <lineage>
        <taxon>Bacteria</taxon>
        <taxon>Pseudomonadati</taxon>
        <taxon>Pseudomonadota</taxon>
        <taxon>Betaproteobacteria</taxon>
        <taxon>Burkholderiales</taxon>
        <taxon>Oxalobacteraceae</taxon>
        <taxon>Telluria group</taxon>
        <taxon>Pseudoduganella</taxon>
    </lineage>
</organism>
<dbReference type="EMBL" id="FPBO01000015">
    <property type="protein sequence ID" value="SFU93851.1"/>
    <property type="molecule type" value="Genomic_DNA"/>
</dbReference>
<evidence type="ECO:0000256" key="5">
    <source>
        <dbReference type="ARBA" id="ARBA00022840"/>
    </source>
</evidence>
<keyword evidence="5 7" id="KW-0067">ATP-binding</keyword>
<keyword evidence="1" id="KW-1003">Cell membrane</keyword>
<keyword evidence="1" id="KW-0472">Membrane</keyword>
<dbReference type="InterPro" id="IPR017871">
    <property type="entry name" value="ABC_transporter-like_CS"/>
</dbReference>
<reference evidence="8" key="1">
    <citation type="submission" date="2016-10" db="EMBL/GenBank/DDBJ databases">
        <authorList>
            <person name="Varghese N."/>
            <person name="Submissions S."/>
        </authorList>
    </citation>
    <scope>NUCLEOTIDE SEQUENCE [LARGE SCALE GENOMIC DNA]</scope>
    <source>
        <strain evidence="8">CGMCC 1.11014</strain>
    </source>
</reference>
<keyword evidence="3" id="KW-0677">Repeat</keyword>
<dbReference type="GO" id="GO:0005524">
    <property type="term" value="F:ATP binding"/>
    <property type="evidence" value="ECO:0007669"/>
    <property type="project" value="UniProtKB-KW"/>
</dbReference>
<dbReference type="InterPro" id="IPR027417">
    <property type="entry name" value="P-loop_NTPase"/>
</dbReference>
<evidence type="ECO:0000259" key="6">
    <source>
        <dbReference type="PROSITE" id="PS50893"/>
    </source>
</evidence>
<evidence type="ECO:0000256" key="1">
    <source>
        <dbReference type="ARBA" id="ARBA00022475"/>
    </source>
</evidence>
<keyword evidence="4" id="KW-0547">Nucleotide-binding</keyword>
<dbReference type="PANTHER" id="PTHR43790">
    <property type="entry name" value="CARBOHYDRATE TRANSPORT ATP-BINDING PROTEIN MG119-RELATED"/>
    <property type="match status" value="1"/>
</dbReference>
<keyword evidence="2" id="KW-0813">Transport</keyword>
<dbReference type="Gene3D" id="3.40.50.300">
    <property type="entry name" value="P-loop containing nucleotide triphosphate hydrolases"/>
    <property type="match status" value="2"/>
</dbReference>
<dbReference type="Proteomes" id="UP000199391">
    <property type="component" value="Unassembled WGS sequence"/>
</dbReference>
<dbReference type="Pfam" id="PF00005">
    <property type="entry name" value="ABC_tran"/>
    <property type="match status" value="2"/>
</dbReference>
<dbReference type="GO" id="GO:0016887">
    <property type="term" value="F:ATP hydrolysis activity"/>
    <property type="evidence" value="ECO:0007669"/>
    <property type="project" value="InterPro"/>
</dbReference>
<accession>A0A1I7K8W9</accession>
<dbReference type="CDD" id="cd03216">
    <property type="entry name" value="ABC_Carb_Monos_I"/>
    <property type="match status" value="1"/>
</dbReference>
<dbReference type="RefSeq" id="WP_093556739.1">
    <property type="nucleotide sequence ID" value="NZ_FPBO01000015.1"/>
</dbReference>
<sequence>MQGNRLETPRLELRGIRKRYDNGVLANDDVGLALRSGEIHALVGENGAGKSTVMKMIYGLERPSAGEMLLDGRPLRLRGPRDAIAAGIGLVPQHVQLVPSFSVAQNVVLGCEPMRAGLVDMDEAARRVRAAALRFGLEIDPLARAAGLSLGEQQRVEILKTLYRGASVLLLDEPGAVLAPAESRALFASLRALAEQGHAVLLITHKLSDVLDVSDSYTVLRGGRVTGRGSAREADAAELTRMIVGRAMAPAPSARAGRPGAAPLVSARELGLLRPDGAPRLRDVSFDIAAGEILGIAGVEGNGQDALAGVLAGLLAPDRGGASIGGRAFTGAGVRAARAGGVAAIPEDRLRDGAAPELSIADNAIAAAYHRAPLSRFGWLDAGAVRAMARRLIQRYGVAAQGPEQAIGSLSGGNMQKVVMGRELESRPRFLVASQPTRGVDIGAARELRRQLAELRDGGAAVLLISADLDEVLELSDRIAVLFQGRIVGHFRGGEAGAEELGARMTGARRDEGAAAMLDSPFSARGGVQA</sequence>